<gene>
    <name evidence="1" type="ORF">BC936DRAFT_144230</name>
</gene>
<sequence length="285" mass="32090">SLYSTAPSLQAVASNAEPAVLIAHDTGLVRVNSFILKRVNAAALFKIGKDGAASLIEDLKRKGWRTCENLIDICDLWFDPSNDDLSYFGLHVAMTGRVGLRVCRRPIRPIYLSSRGKEWRGASRPFSMSLVSLRVRHIENPWHQHLGHYRKSNVPGHVQGRSRLLAHGQYPVRTYITTVLIVTVFVAITIPDKNDAATFRLFLTTADGSVRFIAREGVEWSREEALADIVEAEFLDLPERHLYTQDHDELGECARAIERDGVEWECQERVYASGDDGIYLYGRGP</sequence>
<dbReference type="EMBL" id="RBNI01031303">
    <property type="protein sequence ID" value="RUO95372.1"/>
    <property type="molecule type" value="Genomic_DNA"/>
</dbReference>
<evidence type="ECO:0000313" key="1">
    <source>
        <dbReference type="EMBL" id="RUO95372.1"/>
    </source>
</evidence>
<dbReference type="AlphaFoldDB" id="A0A432ZY00"/>
<reference evidence="1 2" key="1">
    <citation type="journal article" date="2018" name="New Phytol.">
        <title>Phylogenomics of Endogonaceae and evolution of mycorrhizas within Mucoromycota.</title>
        <authorList>
            <person name="Chang Y."/>
            <person name="Desiro A."/>
            <person name="Na H."/>
            <person name="Sandor L."/>
            <person name="Lipzen A."/>
            <person name="Clum A."/>
            <person name="Barry K."/>
            <person name="Grigoriev I.V."/>
            <person name="Martin F.M."/>
            <person name="Stajich J.E."/>
            <person name="Smith M.E."/>
            <person name="Bonito G."/>
            <person name="Spatafora J.W."/>
        </authorList>
    </citation>
    <scope>NUCLEOTIDE SEQUENCE [LARGE SCALE GENOMIC DNA]</scope>
    <source>
        <strain evidence="1 2">GMNB39</strain>
    </source>
</reference>
<dbReference type="OrthoDB" id="28092at2759"/>
<dbReference type="Proteomes" id="UP000268093">
    <property type="component" value="Unassembled WGS sequence"/>
</dbReference>
<name>A0A432ZY00_9FUNG</name>
<keyword evidence="2" id="KW-1185">Reference proteome</keyword>
<proteinExistence type="predicted"/>
<accession>A0A432ZY00</accession>
<protein>
    <submittedName>
        <fullName evidence="1">Uncharacterized protein</fullName>
    </submittedName>
</protein>
<comment type="caution">
    <text evidence="1">The sequence shown here is derived from an EMBL/GenBank/DDBJ whole genome shotgun (WGS) entry which is preliminary data.</text>
</comment>
<organism evidence="1 2">
    <name type="scientific">Jimgerdemannia flammicorona</name>
    <dbReference type="NCBI Taxonomy" id="994334"/>
    <lineage>
        <taxon>Eukaryota</taxon>
        <taxon>Fungi</taxon>
        <taxon>Fungi incertae sedis</taxon>
        <taxon>Mucoromycota</taxon>
        <taxon>Mucoromycotina</taxon>
        <taxon>Endogonomycetes</taxon>
        <taxon>Endogonales</taxon>
        <taxon>Endogonaceae</taxon>
        <taxon>Jimgerdemannia</taxon>
    </lineage>
</organism>
<evidence type="ECO:0000313" key="2">
    <source>
        <dbReference type="Proteomes" id="UP000268093"/>
    </source>
</evidence>
<feature type="non-terminal residue" evidence="1">
    <location>
        <position position="1"/>
    </location>
</feature>